<dbReference type="HOGENOM" id="CLU_2420206_0_0_2"/>
<dbReference type="OrthoDB" id="24469at2157"/>
<evidence type="ECO:0000313" key="1">
    <source>
        <dbReference type="EMBL" id="AKG39209.1"/>
    </source>
</evidence>
<dbReference type="GeneID" id="25402202"/>
<gene>
    <name evidence="1" type="ORF">MA03_08185</name>
</gene>
<dbReference type="Proteomes" id="UP000067434">
    <property type="component" value="Chromosome"/>
</dbReference>
<accession>A0A0F7FJJ2</accession>
<reference evidence="1 2" key="1">
    <citation type="journal article" date="2015" name="Stand. Genomic Sci.">
        <title>Complete genome sequence of and proposal of Thermofilum uzonense sp. nov. a novel hyperthermophilic crenarchaeon and emended description of the genus Thermofilum.</title>
        <authorList>
            <person name="Toshchakov S.V."/>
            <person name="Korzhenkov A.A."/>
            <person name="Samarov N.I."/>
            <person name="Mazunin I.O."/>
            <person name="Mozhey O.I."/>
            <person name="Shmyr I.S."/>
            <person name="Derbikova K.S."/>
            <person name="Taranov E.A."/>
            <person name="Dominova I.N."/>
            <person name="Bonch-Osmolovskaya E.A."/>
            <person name="Patrushev M.V."/>
            <person name="Podosokorskaya O.A."/>
            <person name="Kublanov I.V."/>
        </authorList>
    </citation>
    <scope>NUCLEOTIDE SEQUENCE [LARGE SCALE GENOMIC DNA]</scope>
    <source>
        <strain evidence="1 2">1807-2</strain>
    </source>
</reference>
<dbReference type="KEGG" id="thf:MA03_08185"/>
<name>A0A0F7FJJ2_9CREN</name>
<protein>
    <submittedName>
        <fullName evidence="1">Uncharacterized protein</fullName>
    </submittedName>
</protein>
<proteinExistence type="predicted"/>
<dbReference type="AlphaFoldDB" id="A0A0F7FJJ2"/>
<dbReference type="PATRIC" id="fig|1550241.5.peg.1694"/>
<keyword evidence="2" id="KW-1185">Reference proteome</keyword>
<dbReference type="EMBL" id="CP009961">
    <property type="protein sequence ID" value="AKG39209.1"/>
    <property type="molecule type" value="Genomic_DNA"/>
</dbReference>
<organism evidence="1 2">
    <name type="scientific">Infirmifilum uzonense</name>
    <dbReference type="NCBI Taxonomy" id="1550241"/>
    <lineage>
        <taxon>Archaea</taxon>
        <taxon>Thermoproteota</taxon>
        <taxon>Thermoprotei</taxon>
        <taxon>Thermofilales</taxon>
        <taxon>Thermofilaceae</taxon>
        <taxon>Infirmifilum</taxon>
    </lineage>
</organism>
<evidence type="ECO:0000313" key="2">
    <source>
        <dbReference type="Proteomes" id="UP000067434"/>
    </source>
</evidence>
<dbReference type="RefSeq" id="WP_052884774.1">
    <property type="nucleotide sequence ID" value="NZ_CP009961.1"/>
</dbReference>
<sequence>MLNVKQLEALLEWARAKNAVIDFFFRETNYRLRIDKMFRAVDQSGNAVSWAKAFGTKKPWDILEAFTLDKIIIRLEGKEEVYPNVQALTRAISLKV</sequence>